<evidence type="ECO:0000313" key="1">
    <source>
        <dbReference type="EMBL" id="KAK8758804.1"/>
    </source>
</evidence>
<comment type="caution">
    <text evidence="1">The sequence shown here is derived from an EMBL/GenBank/DDBJ whole genome shotgun (WGS) entry which is preliminary data.</text>
</comment>
<sequence>MPVSLIHCCNHSCIPKRDNNGSLPHNHVVAVVCSICPSVANFFRITFTAALLSDCSLTFLLLTCKVVNEFALLGEWDRIAGFAHL</sequence>
<protein>
    <submittedName>
        <fullName evidence="1">Uncharacterized protein</fullName>
    </submittedName>
</protein>
<proteinExistence type="predicted"/>
<gene>
    <name evidence="1" type="ORF">V5799_003564</name>
</gene>
<accession>A0AAQ4D8L4</accession>
<keyword evidence="2" id="KW-1185">Reference proteome</keyword>
<dbReference type="Proteomes" id="UP001321473">
    <property type="component" value="Unassembled WGS sequence"/>
</dbReference>
<name>A0AAQ4D8L4_AMBAM</name>
<organism evidence="1 2">
    <name type="scientific">Amblyomma americanum</name>
    <name type="common">Lone star tick</name>
    <dbReference type="NCBI Taxonomy" id="6943"/>
    <lineage>
        <taxon>Eukaryota</taxon>
        <taxon>Metazoa</taxon>
        <taxon>Ecdysozoa</taxon>
        <taxon>Arthropoda</taxon>
        <taxon>Chelicerata</taxon>
        <taxon>Arachnida</taxon>
        <taxon>Acari</taxon>
        <taxon>Parasitiformes</taxon>
        <taxon>Ixodida</taxon>
        <taxon>Ixodoidea</taxon>
        <taxon>Ixodidae</taxon>
        <taxon>Amblyomminae</taxon>
        <taxon>Amblyomma</taxon>
    </lineage>
</organism>
<dbReference type="AlphaFoldDB" id="A0AAQ4D8L4"/>
<evidence type="ECO:0000313" key="2">
    <source>
        <dbReference type="Proteomes" id="UP001321473"/>
    </source>
</evidence>
<reference evidence="1 2" key="1">
    <citation type="journal article" date="2023" name="Arcadia Sci">
        <title>De novo assembly of a long-read Amblyomma americanum tick genome.</title>
        <authorList>
            <person name="Chou S."/>
            <person name="Poskanzer K.E."/>
            <person name="Rollins M."/>
            <person name="Thuy-Boun P.S."/>
        </authorList>
    </citation>
    <scope>NUCLEOTIDE SEQUENCE [LARGE SCALE GENOMIC DNA]</scope>
    <source>
        <strain evidence="1">F_SG_1</strain>
        <tissue evidence="1">Salivary glands</tissue>
    </source>
</reference>
<dbReference type="EMBL" id="JARKHS020033693">
    <property type="protein sequence ID" value="KAK8758804.1"/>
    <property type="molecule type" value="Genomic_DNA"/>
</dbReference>